<organism evidence="5 6">
    <name type="scientific">Ilyodon furcidens</name>
    <name type="common">goldbreast splitfin</name>
    <dbReference type="NCBI Taxonomy" id="33524"/>
    <lineage>
        <taxon>Eukaryota</taxon>
        <taxon>Metazoa</taxon>
        <taxon>Chordata</taxon>
        <taxon>Craniata</taxon>
        <taxon>Vertebrata</taxon>
        <taxon>Euteleostomi</taxon>
        <taxon>Actinopterygii</taxon>
        <taxon>Neopterygii</taxon>
        <taxon>Teleostei</taxon>
        <taxon>Neoteleostei</taxon>
        <taxon>Acanthomorphata</taxon>
        <taxon>Ovalentaria</taxon>
        <taxon>Atherinomorphae</taxon>
        <taxon>Cyprinodontiformes</taxon>
        <taxon>Goodeidae</taxon>
        <taxon>Ilyodon</taxon>
    </lineage>
</organism>
<sequence>MSGQKMIHESEVQGILSNRDRGYFPVRLMVGCSSPSGSHGQVRLHKTGRSHLPSTAPTPSVVTVVLRIATDASFAKFYPKAHLPISLMQGKPVHVELRLLGPAQSNLVLLVHSCLAYTLTPDVNWMLFYDGCSSQSVSQKLPSPDPWHILRLKVSSFPSLPPPSYTYMAYGGPSAPEDPEVYFLCHTELCSTVYGECGLSCNKGPNTDVNR</sequence>
<evidence type="ECO:0000256" key="1">
    <source>
        <dbReference type="ARBA" id="ARBA00004236"/>
    </source>
</evidence>
<dbReference type="InterPro" id="IPR042235">
    <property type="entry name" value="ZP-C_dom"/>
</dbReference>
<evidence type="ECO:0000313" key="5">
    <source>
        <dbReference type="EMBL" id="MEQ2224105.1"/>
    </source>
</evidence>
<accession>A0ABV0SVA1</accession>
<evidence type="ECO:0000256" key="3">
    <source>
        <dbReference type="ARBA" id="ARBA00023136"/>
    </source>
</evidence>
<name>A0ABV0SVA1_9TELE</name>
<dbReference type="Pfam" id="PF00100">
    <property type="entry name" value="Zona_pellucida"/>
    <property type="match status" value="1"/>
</dbReference>
<evidence type="ECO:0000256" key="2">
    <source>
        <dbReference type="ARBA" id="ARBA00022475"/>
    </source>
</evidence>
<keyword evidence="3" id="KW-0472">Membrane</keyword>
<keyword evidence="6" id="KW-1185">Reference proteome</keyword>
<proteinExistence type="predicted"/>
<comment type="subcellular location">
    <subcellularLocation>
        <location evidence="1">Cell membrane</location>
    </subcellularLocation>
</comment>
<dbReference type="PANTHER" id="PTHR23343:SF117">
    <property type="entry name" value="ZONA PELLUCIDA SPERM-BINDING PROTEIN 4-LIKE ISOFORM X1"/>
    <property type="match status" value="1"/>
</dbReference>
<dbReference type="Proteomes" id="UP001482620">
    <property type="component" value="Unassembled WGS sequence"/>
</dbReference>
<comment type="caution">
    <text evidence="5">The sequence shown here is derived from an EMBL/GenBank/DDBJ whole genome shotgun (WGS) entry which is preliminary data.</text>
</comment>
<dbReference type="InterPro" id="IPR051148">
    <property type="entry name" value="Zona_Pellucida_Domain_gp"/>
</dbReference>
<keyword evidence="2" id="KW-1003">Cell membrane</keyword>
<feature type="domain" description="ZP-C" evidence="4">
    <location>
        <begin position="62"/>
        <end position="194"/>
    </location>
</feature>
<dbReference type="EMBL" id="JAHRIQ010011795">
    <property type="protein sequence ID" value="MEQ2224105.1"/>
    <property type="molecule type" value="Genomic_DNA"/>
</dbReference>
<dbReference type="PANTHER" id="PTHR23343">
    <property type="entry name" value="ZONA PELLUCIDA SPERM-BINDING PROTEIN"/>
    <property type="match status" value="1"/>
</dbReference>
<dbReference type="InterPro" id="IPR055355">
    <property type="entry name" value="ZP-C"/>
</dbReference>
<dbReference type="Gene3D" id="2.60.40.4100">
    <property type="entry name" value="Zona pellucida, ZP-C domain"/>
    <property type="match status" value="1"/>
</dbReference>
<evidence type="ECO:0000259" key="4">
    <source>
        <dbReference type="Pfam" id="PF00100"/>
    </source>
</evidence>
<reference evidence="5 6" key="1">
    <citation type="submission" date="2021-06" db="EMBL/GenBank/DDBJ databases">
        <authorList>
            <person name="Palmer J.M."/>
        </authorList>
    </citation>
    <scope>NUCLEOTIDE SEQUENCE [LARGE SCALE GENOMIC DNA]</scope>
    <source>
        <strain evidence="6">if_2019</strain>
        <tissue evidence="5">Muscle</tissue>
    </source>
</reference>
<evidence type="ECO:0000313" key="6">
    <source>
        <dbReference type="Proteomes" id="UP001482620"/>
    </source>
</evidence>
<gene>
    <name evidence="5" type="ORF">ILYODFUR_003939</name>
</gene>
<protein>
    <recommendedName>
        <fullName evidence="4">ZP-C domain-containing protein</fullName>
    </recommendedName>
</protein>